<sequence>MSNVDIVRSGYEAFARQDIPALLSLFDDSVEWYSPDELPEGGTYRGPAGVDEFFAKLPTYYGELHGDPDRFYEVDDRVIVEGRQYGSVVGGAAFECGFAHFWTLRDGKVTAFREYSDTGRVLSLISPPLTAT</sequence>
<dbReference type="Pfam" id="PF12680">
    <property type="entry name" value="SnoaL_2"/>
    <property type="match status" value="1"/>
</dbReference>
<organism evidence="2 3">
    <name type="scientific">Spinactinospora alkalitolerans</name>
    <dbReference type="NCBI Taxonomy" id="687207"/>
    <lineage>
        <taxon>Bacteria</taxon>
        <taxon>Bacillati</taxon>
        <taxon>Actinomycetota</taxon>
        <taxon>Actinomycetes</taxon>
        <taxon>Streptosporangiales</taxon>
        <taxon>Nocardiopsidaceae</taxon>
        <taxon>Spinactinospora</taxon>
    </lineage>
</organism>
<dbReference type="Gene3D" id="3.10.450.50">
    <property type="match status" value="1"/>
</dbReference>
<dbReference type="PANTHER" id="PTHR41252:SF1">
    <property type="entry name" value="BLR2505 PROTEIN"/>
    <property type="match status" value="1"/>
</dbReference>
<dbReference type="EMBL" id="JACCCC010000001">
    <property type="protein sequence ID" value="NYE49552.1"/>
    <property type="molecule type" value="Genomic_DNA"/>
</dbReference>
<dbReference type="PANTHER" id="PTHR41252">
    <property type="entry name" value="BLR2505 PROTEIN"/>
    <property type="match status" value="1"/>
</dbReference>
<gene>
    <name evidence="2" type="ORF">HDA32_004672</name>
</gene>
<protein>
    <recommendedName>
        <fullName evidence="1">SnoaL-like domain-containing protein</fullName>
    </recommendedName>
</protein>
<keyword evidence="3" id="KW-1185">Reference proteome</keyword>
<reference evidence="2 3" key="1">
    <citation type="submission" date="2020-07" db="EMBL/GenBank/DDBJ databases">
        <title>Sequencing the genomes of 1000 actinobacteria strains.</title>
        <authorList>
            <person name="Klenk H.-P."/>
        </authorList>
    </citation>
    <scope>NUCLEOTIDE SEQUENCE [LARGE SCALE GENOMIC DNA]</scope>
    <source>
        <strain evidence="2 3">CXB654</strain>
    </source>
</reference>
<comment type="caution">
    <text evidence="2">The sequence shown here is derived from an EMBL/GenBank/DDBJ whole genome shotgun (WGS) entry which is preliminary data.</text>
</comment>
<feature type="domain" description="SnoaL-like" evidence="1">
    <location>
        <begin position="7"/>
        <end position="111"/>
    </location>
</feature>
<evidence type="ECO:0000313" key="3">
    <source>
        <dbReference type="Proteomes" id="UP000589036"/>
    </source>
</evidence>
<evidence type="ECO:0000313" key="2">
    <source>
        <dbReference type="EMBL" id="NYE49552.1"/>
    </source>
</evidence>
<name>A0A852U2B9_9ACTN</name>
<dbReference type="SUPFAM" id="SSF54427">
    <property type="entry name" value="NTF2-like"/>
    <property type="match status" value="1"/>
</dbReference>
<evidence type="ECO:0000259" key="1">
    <source>
        <dbReference type="Pfam" id="PF12680"/>
    </source>
</evidence>
<dbReference type="InterPro" id="IPR032710">
    <property type="entry name" value="NTF2-like_dom_sf"/>
</dbReference>
<accession>A0A852U2B9</accession>
<dbReference type="RefSeq" id="WP_179645196.1">
    <property type="nucleotide sequence ID" value="NZ_BAAAYY010000046.1"/>
</dbReference>
<dbReference type="AlphaFoldDB" id="A0A852U2B9"/>
<proteinExistence type="predicted"/>
<dbReference type="InterPro" id="IPR037401">
    <property type="entry name" value="SnoaL-like"/>
</dbReference>
<dbReference type="Proteomes" id="UP000589036">
    <property type="component" value="Unassembled WGS sequence"/>
</dbReference>